<dbReference type="OrthoDB" id="1600564at2759"/>
<dbReference type="InterPro" id="IPR036514">
    <property type="entry name" value="SGNH_hydro_sf"/>
</dbReference>
<keyword evidence="6" id="KW-1185">Reference proteome</keyword>
<organism evidence="5 6">
    <name type="scientific">Rhamnella rubrinervis</name>
    <dbReference type="NCBI Taxonomy" id="2594499"/>
    <lineage>
        <taxon>Eukaryota</taxon>
        <taxon>Viridiplantae</taxon>
        <taxon>Streptophyta</taxon>
        <taxon>Embryophyta</taxon>
        <taxon>Tracheophyta</taxon>
        <taxon>Spermatophyta</taxon>
        <taxon>Magnoliopsida</taxon>
        <taxon>eudicotyledons</taxon>
        <taxon>Gunneridae</taxon>
        <taxon>Pentapetalae</taxon>
        <taxon>rosids</taxon>
        <taxon>fabids</taxon>
        <taxon>Rosales</taxon>
        <taxon>Rhamnaceae</taxon>
        <taxon>rhamnoid group</taxon>
        <taxon>Rhamneae</taxon>
        <taxon>Rhamnella</taxon>
    </lineage>
</organism>
<feature type="chain" id="PRO_5035423855" description="GDSL esterase/lipase" evidence="4">
    <location>
        <begin position="31"/>
        <end position="366"/>
    </location>
</feature>
<dbReference type="PANTHER" id="PTHR45648">
    <property type="entry name" value="GDSL LIPASE/ACYLHYDROLASE FAMILY PROTEIN (AFU_ORTHOLOGUE AFUA_4G14700)"/>
    <property type="match status" value="1"/>
</dbReference>
<dbReference type="EMBL" id="VOIH02000002">
    <property type="protein sequence ID" value="KAF3453433.1"/>
    <property type="molecule type" value="Genomic_DNA"/>
</dbReference>
<dbReference type="AlphaFoldDB" id="A0A8K0HKT5"/>
<dbReference type="Proteomes" id="UP000796880">
    <property type="component" value="Unassembled WGS sequence"/>
</dbReference>
<dbReference type="CDD" id="cd01837">
    <property type="entry name" value="SGNH_plant_lipase_like"/>
    <property type="match status" value="1"/>
</dbReference>
<proteinExistence type="inferred from homology"/>
<dbReference type="InterPro" id="IPR035669">
    <property type="entry name" value="SGNH_plant_lipase-like"/>
</dbReference>
<evidence type="ECO:0008006" key="7">
    <source>
        <dbReference type="Google" id="ProtNLM"/>
    </source>
</evidence>
<dbReference type="GO" id="GO:0016042">
    <property type="term" value="P:lipid catabolic process"/>
    <property type="evidence" value="ECO:0007669"/>
    <property type="project" value="UniProtKB-KW"/>
</dbReference>
<name>A0A8K0HKT5_9ROSA</name>
<keyword evidence="3" id="KW-0443">Lipid metabolism</keyword>
<keyword evidence="4" id="KW-0732">Signal</keyword>
<dbReference type="InterPro" id="IPR051058">
    <property type="entry name" value="GDSL_Est/Lipase"/>
</dbReference>
<dbReference type="Gene3D" id="3.40.50.1110">
    <property type="entry name" value="SGNH hydrolase"/>
    <property type="match status" value="1"/>
</dbReference>
<accession>A0A8K0HKT5</accession>
<dbReference type="Pfam" id="PF00657">
    <property type="entry name" value="Lipase_GDSL"/>
    <property type="match status" value="1"/>
</dbReference>
<evidence type="ECO:0000256" key="4">
    <source>
        <dbReference type="SAM" id="SignalP"/>
    </source>
</evidence>
<evidence type="ECO:0000256" key="3">
    <source>
        <dbReference type="ARBA" id="ARBA00022963"/>
    </source>
</evidence>
<comment type="caution">
    <text evidence="5">The sequence shown here is derived from an EMBL/GenBank/DDBJ whole genome shotgun (WGS) entry which is preliminary data.</text>
</comment>
<keyword evidence="3" id="KW-0442">Lipid degradation</keyword>
<evidence type="ECO:0000256" key="1">
    <source>
        <dbReference type="ARBA" id="ARBA00008668"/>
    </source>
</evidence>
<dbReference type="InterPro" id="IPR001087">
    <property type="entry name" value="GDSL"/>
</dbReference>
<evidence type="ECO:0000313" key="6">
    <source>
        <dbReference type="Proteomes" id="UP000796880"/>
    </source>
</evidence>
<keyword evidence="2" id="KW-0378">Hydrolase</keyword>
<comment type="similarity">
    <text evidence="1">Belongs to the 'GDSL' lipolytic enzyme family.</text>
</comment>
<dbReference type="SUPFAM" id="SSF52266">
    <property type="entry name" value="SGNH hydrolase"/>
    <property type="match status" value="1"/>
</dbReference>
<dbReference type="PANTHER" id="PTHR45648:SF106">
    <property type="entry name" value="ANTHER-SPECIFIC PROLINE-RICH PROTEIN APG"/>
    <property type="match status" value="1"/>
</dbReference>
<feature type="signal peptide" evidence="4">
    <location>
        <begin position="1"/>
        <end position="30"/>
    </location>
</feature>
<reference evidence="5" key="1">
    <citation type="submission" date="2020-03" db="EMBL/GenBank/DDBJ databases">
        <title>A high-quality chromosome-level genome assembly of a woody plant with both climbing and erect habits, Rhamnella rubrinervis.</title>
        <authorList>
            <person name="Lu Z."/>
            <person name="Yang Y."/>
            <person name="Zhu X."/>
            <person name="Sun Y."/>
        </authorList>
    </citation>
    <scope>NUCLEOTIDE SEQUENCE</scope>
    <source>
        <strain evidence="5">BYM</strain>
        <tissue evidence="5">Leaf</tissue>
    </source>
</reference>
<sequence length="366" mass="41093">MAYYYTNVWSAAVLGFFILFIVSRVTFSEAQKVPGIYVFGDSLVDVGNNNYFTTVVRVNHPHNGIDFPDHKPTGRFSNGKVTADFLAEKVGLPTSPPYLSLTNMLNKNNASFLSGISFASGAAGILDITNKDLAISMNKQVKYYTTSVYEEVVQQLGASEALNHLSKSLFYIVIGNNDIMKYFDRLPVTQQPQEFVDSMILTLKQQLKQLYNYGGRKFVIAGSGPIGCIPLQRHKNNKTLECKQDVNSACLMYNEGLKSMSQELKSELKDINYSYFDTYNFFSNLIQKPVSYGFAEVKVACCGVVDAIDVKHLCRRTSSYCSDRSNYLFWDPYHPSEAASRIVADAVFDDPLQYSFPFNVEQLIAL</sequence>
<protein>
    <recommendedName>
        <fullName evidence="7">GDSL esterase/lipase</fullName>
    </recommendedName>
</protein>
<evidence type="ECO:0000313" key="5">
    <source>
        <dbReference type="EMBL" id="KAF3453433.1"/>
    </source>
</evidence>
<dbReference type="GO" id="GO:0016788">
    <property type="term" value="F:hydrolase activity, acting on ester bonds"/>
    <property type="evidence" value="ECO:0007669"/>
    <property type="project" value="InterPro"/>
</dbReference>
<evidence type="ECO:0000256" key="2">
    <source>
        <dbReference type="ARBA" id="ARBA00022801"/>
    </source>
</evidence>
<gene>
    <name evidence="5" type="ORF">FNV43_RR03873</name>
</gene>